<dbReference type="SUPFAM" id="SSF53474">
    <property type="entry name" value="alpha/beta-Hydrolases"/>
    <property type="match status" value="1"/>
</dbReference>
<dbReference type="Pfam" id="PF01674">
    <property type="entry name" value="Lipase_2"/>
    <property type="match status" value="1"/>
</dbReference>
<protein>
    <submittedName>
        <fullName evidence="2">Lipase</fullName>
    </submittedName>
</protein>
<keyword evidence="3" id="KW-1185">Reference proteome</keyword>
<dbReference type="PANTHER" id="PTHR32015:SF1">
    <property type="entry name" value="LIPASE"/>
    <property type="match status" value="1"/>
</dbReference>
<dbReference type="Gene3D" id="3.40.50.1820">
    <property type="entry name" value="alpha/beta hydrolase"/>
    <property type="match status" value="1"/>
</dbReference>
<proteinExistence type="predicted"/>
<dbReference type="Proteomes" id="UP000039865">
    <property type="component" value="Unassembled WGS sequence"/>
</dbReference>
<dbReference type="OrthoDB" id="5859056at2759"/>
<dbReference type="EMBL" id="CCKQ01000834">
    <property type="protein sequence ID" value="CDW71933.1"/>
    <property type="molecule type" value="Genomic_DNA"/>
</dbReference>
<name>A0A077ZPW0_STYLE</name>
<keyword evidence="1" id="KW-0732">Signal</keyword>
<feature type="chain" id="PRO_5001728953" evidence="1">
    <location>
        <begin position="19"/>
        <end position="346"/>
    </location>
</feature>
<dbReference type="InterPro" id="IPR002918">
    <property type="entry name" value="Lipase_EstA/Esterase_EstB"/>
</dbReference>
<dbReference type="InterPro" id="IPR029058">
    <property type="entry name" value="AB_hydrolase_fold"/>
</dbReference>
<dbReference type="PANTHER" id="PTHR32015">
    <property type="entry name" value="FASTING INDUCED LIPASE"/>
    <property type="match status" value="1"/>
</dbReference>
<dbReference type="GO" id="GO:0016298">
    <property type="term" value="F:lipase activity"/>
    <property type="evidence" value="ECO:0007669"/>
    <property type="project" value="TreeGrafter"/>
</dbReference>
<dbReference type="GO" id="GO:0016042">
    <property type="term" value="P:lipid catabolic process"/>
    <property type="evidence" value="ECO:0007669"/>
    <property type="project" value="InterPro"/>
</dbReference>
<sequence>MKIITCILILAAFESIKATFASQRSKSVEAETGLTYHFISFLNESGYEFYGFNRSDLLGGSYGGKLNDDDQITRQPVIFVHGNGDLAAGDDARNQAGFVHTIEYFLSQGYKQSELYATTWGFADIPHESQHYHSREYMVYIRKFIDAVLEYTNATKVDVISHSMGVTFARRVLKGGVVKSVGYPFDLGPPLTEFVDTFIGIAGPNWGISHCIMDFYDEYKSCSKQSGFYPGFQSNGNGSMPQNLSSFLAEMNLDQTREAQHSYAILSLYDAVVTPYVYDRYTSEFPTQDGSYMFESEEYTHVGVKDKSVEMQYNLVTTHKFVNSSSGKTKLDLFRTAFDKQSIQEQ</sequence>
<dbReference type="InParanoid" id="A0A077ZPW0"/>
<accession>A0A077ZPW0</accession>
<evidence type="ECO:0000313" key="2">
    <source>
        <dbReference type="EMBL" id="CDW71933.1"/>
    </source>
</evidence>
<gene>
    <name evidence="2" type="primary">Contig2918.g3119</name>
    <name evidence="2" type="ORF">STYLEM_884</name>
</gene>
<organism evidence="2 3">
    <name type="scientific">Stylonychia lemnae</name>
    <name type="common">Ciliate</name>
    <dbReference type="NCBI Taxonomy" id="5949"/>
    <lineage>
        <taxon>Eukaryota</taxon>
        <taxon>Sar</taxon>
        <taxon>Alveolata</taxon>
        <taxon>Ciliophora</taxon>
        <taxon>Intramacronucleata</taxon>
        <taxon>Spirotrichea</taxon>
        <taxon>Stichotrichia</taxon>
        <taxon>Sporadotrichida</taxon>
        <taxon>Oxytrichidae</taxon>
        <taxon>Stylonychinae</taxon>
        <taxon>Stylonychia</taxon>
    </lineage>
</organism>
<feature type="signal peptide" evidence="1">
    <location>
        <begin position="1"/>
        <end position="18"/>
    </location>
</feature>
<reference evidence="2 3" key="1">
    <citation type="submission" date="2014-06" db="EMBL/GenBank/DDBJ databases">
        <authorList>
            <person name="Swart Estienne"/>
        </authorList>
    </citation>
    <scope>NUCLEOTIDE SEQUENCE [LARGE SCALE GENOMIC DNA]</scope>
    <source>
        <strain evidence="2 3">130c</strain>
    </source>
</reference>
<evidence type="ECO:0000313" key="3">
    <source>
        <dbReference type="Proteomes" id="UP000039865"/>
    </source>
</evidence>
<evidence type="ECO:0000256" key="1">
    <source>
        <dbReference type="SAM" id="SignalP"/>
    </source>
</evidence>
<dbReference type="AlphaFoldDB" id="A0A077ZPW0"/>